<accession>A0ABQ0GGK2</accession>
<comment type="caution">
    <text evidence="1">The sequence shown here is derived from an EMBL/GenBank/DDBJ whole genome shotgun (WGS) entry which is preliminary data.</text>
</comment>
<evidence type="ECO:0000313" key="2">
    <source>
        <dbReference type="Proteomes" id="UP001628179"/>
    </source>
</evidence>
<evidence type="ECO:0000313" key="1">
    <source>
        <dbReference type="EMBL" id="GAB1316814.1"/>
    </source>
</evidence>
<organism evidence="1 2">
    <name type="scientific">Madurella fahalii</name>
    <dbReference type="NCBI Taxonomy" id="1157608"/>
    <lineage>
        <taxon>Eukaryota</taxon>
        <taxon>Fungi</taxon>
        <taxon>Dikarya</taxon>
        <taxon>Ascomycota</taxon>
        <taxon>Pezizomycotina</taxon>
        <taxon>Sordariomycetes</taxon>
        <taxon>Sordariomycetidae</taxon>
        <taxon>Sordariales</taxon>
        <taxon>Sordariales incertae sedis</taxon>
        <taxon>Madurella</taxon>
    </lineage>
</organism>
<name>A0ABQ0GGK2_9PEZI</name>
<dbReference type="RefSeq" id="XP_070918545.1">
    <property type="nucleotide sequence ID" value="XM_071062444.1"/>
</dbReference>
<dbReference type="EMBL" id="BAAFSV010000004">
    <property type="protein sequence ID" value="GAB1316814.1"/>
    <property type="molecule type" value="Genomic_DNA"/>
</dbReference>
<gene>
    <name evidence="1" type="ORF">MFIFM68171_07024</name>
</gene>
<protein>
    <submittedName>
        <fullName evidence="1">Uncharacterized protein</fullName>
    </submittedName>
</protein>
<sequence>MGTNSHTWRASFRTRRRGDVTHLLITDGENEAIIEVASTLFNAVKARVSELRSAGRGVQVPRYYTQVGWKEFGLMGEVVVKGWRRVALS</sequence>
<reference evidence="1 2" key="1">
    <citation type="submission" date="2024-09" db="EMBL/GenBank/DDBJ databases">
        <title>Itraconazole resistance in Madurella fahalii resulting from another homologue of gene encoding cytochrome P450 14-alpha sterol demethylase (CYP51).</title>
        <authorList>
            <person name="Yoshioka I."/>
            <person name="Fahal A.H."/>
            <person name="Kaneko S."/>
            <person name="Yaguchi T."/>
        </authorList>
    </citation>
    <scope>NUCLEOTIDE SEQUENCE [LARGE SCALE GENOMIC DNA]</scope>
    <source>
        <strain evidence="1 2">IFM 68171</strain>
    </source>
</reference>
<keyword evidence="2" id="KW-1185">Reference proteome</keyword>
<dbReference type="Proteomes" id="UP001628179">
    <property type="component" value="Unassembled WGS sequence"/>
</dbReference>
<proteinExistence type="predicted"/>
<dbReference type="GeneID" id="98177767"/>